<feature type="domain" description="PPIase FKBP-type" evidence="9">
    <location>
        <begin position="147"/>
        <end position="233"/>
    </location>
</feature>
<dbReference type="InterPro" id="IPR000774">
    <property type="entry name" value="PPIase_FKBP_N"/>
</dbReference>
<evidence type="ECO:0000256" key="5">
    <source>
        <dbReference type="PROSITE-ProRule" id="PRU00277"/>
    </source>
</evidence>
<gene>
    <name evidence="10" type="ORF">JYU06_03485</name>
</gene>
<dbReference type="PANTHER" id="PTHR43811:SF19">
    <property type="entry name" value="39 KDA FK506-BINDING NUCLEAR PROTEIN"/>
    <property type="match status" value="1"/>
</dbReference>
<feature type="chain" id="PRO_5045323334" description="Peptidyl-prolyl cis-trans isomerase" evidence="8">
    <location>
        <begin position="22"/>
        <end position="238"/>
    </location>
</feature>
<feature type="signal peptide" evidence="8">
    <location>
        <begin position="1"/>
        <end position="21"/>
    </location>
</feature>
<proteinExistence type="inferred from homology"/>
<keyword evidence="8" id="KW-0732">Signal</keyword>
<protein>
    <recommendedName>
        <fullName evidence="6">Peptidyl-prolyl cis-trans isomerase</fullName>
        <ecNumber evidence="6">5.2.1.8</ecNumber>
    </recommendedName>
</protein>
<keyword evidence="3 5" id="KW-0697">Rotamase</keyword>
<dbReference type="PROSITE" id="PS50059">
    <property type="entry name" value="FKBP_PPIASE"/>
    <property type="match status" value="1"/>
</dbReference>
<evidence type="ECO:0000256" key="3">
    <source>
        <dbReference type="ARBA" id="ARBA00023110"/>
    </source>
</evidence>
<comment type="catalytic activity">
    <reaction evidence="1 5 6">
        <text>[protein]-peptidylproline (omega=180) = [protein]-peptidylproline (omega=0)</text>
        <dbReference type="Rhea" id="RHEA:16237"/>
        <dbReference type="Rhea" id="RHEA-COMP:10747"/>
        <dbReference type="Rhea" id="RHEA-COMP:10748"/>
        <dbReference type="ChEBI" id="CHEBI:83833"/>
        <dbReference type="ChEBI" id="CHEBI:83834"/>
        <dbReference type="EC" id="5.2.1.8"/>
    </reaction>
</comment>
<dbReference type="InterPro" id="IPR036944">
    <property type="entry name" value="PPIase_FKBP_N_sf"/>
</dbReference>
<evidence type="ECO:0000313" key="11">
    <source>
        <dbReference type="Proteomes" id="UP000717534"/>
    </source>
</evidence>
<comment type="similarity">
    <text evidence="2 6">Belongs to the FKBP-type PPIase family.</text>
</comment>
<dbReference type="SUPFAM" id="SSF54534">
    <property type="entry name" value="FKBP-like"/>
    <property type="match status" value="1"/>
</dbReference>
<dbReference type="InterPro" id="IPR001179">
    <property type="entry name" value="PPIase_FKBP_dom"/>
</dbReference>
<reference evidence="10 11" key="1">
    <citation type="submission" date="2021-02" db="EMBL/GenBank/DDBJ databases">
        <title>Activity-based single-cell genomes from oceanic crustal fluid captures similar information to metagenomic and metatranscriptomic surveys with orders of magnitude less sampling.</title>
        <authorList>
            <person name="D'Angelo T.S."/>
            <person name="Orcutt B.N."/>
        </authorList>
    </citation>
    <scope>NUCLEOTIDE SEQUENCE [LARGE SCALE GENOMIC DNA]</scope>
    <source>
        <strain evidence="10">AH-315-G02</strain>
    </source>
</reference>
<dbReference type="PANTHER" id="PTHR43811">
    <property type="entry name" value="FKBP-TYPE PEPTIDYL-PROLYL CIS-TRANS ISOMERASE FKPA"/>
    <property type="match status" value="1"/>
</dbReference>
<dbReference type="Pfam" id="PF00254">
    <property type="entry name" value="FKBP_C"/>
    <property type="match status" value="1"/>
</dbReference>
<dbReference type="Gene3D" id="1.10.287.460">
    <property type="entry name" value="Peptidyl-prolyl cis-trans isomerase, FKBP-type, N-terminal domain"/>
    <property type="match status" value="1"/>
</dbReference>
<evidence type="ECO:0000256" key="8">
    <source>
        <dbReference type="SAM" id="SignalP"/>
    </source>
</evidence>
<dbReference type="Pfam" id="PF01346">
    <property type="entry name" value="FKBP_N"/>
    <property type="match status" value="1"/>
</dbReference>
<evidence type="ECO:0000259" key="9">
    <source>
        <dbReference type="PROSITE" id="PS50059"/>
    </source>
</evidence>
<dbReference type="EC" id="5.2.1.8" evidence="6"/>
<organism evidence="10 11">
    <name type="scientific">Desulfotalea psychrophila</name>
    <dbReference type="NCBI Taxonomy" id="84980"/>
    <lineage>
        <taxon>Bacteria</taxon>
        <taxon>Pseudomonadati</taxon>
        <taxon>Thermodesulfobacteriota</taxon>
        <taxon>Desulfobulbia</taxon>
        <taxon>Desulfobulbales</taxon>
        <taxon>Desulfocapsaceae</taxon>
        <taxon>Desulfotalea</taxon>
    </lineage>
</organism>
<evidence type="ECO:0000256" key="1">
    <source>
        <dbReference type="ARBA" id="ARBA00000971"/>
    </source>
</evidence>
<evidence type="ECO:0000256" key="4">
    <source>
        <dbReference type="ARBA" id="ARBA00023235"/>
    </source>
</evidence>
<dbReference type="EMBL" id="JAFITO010000025">
    <property type="protein sequence ID" value="MBN4068568.1"/>
    <property type="molecule type" value="Genomic_DNA"/>
</dbReference>
<dbReference type="InterPro" id="IPR046357">
    <property type="entry name" value="PPIase_dom_sf"/>
</dbReference>
<dbReference type="Proteomes" id="UP000717534">
    <property type="component" value="Unassembled WGS sequence"/>
</dbReference>
<name>A0ABS3AUX4_9BACT</name>
<accession>A0ABS3AUX4</accession>
<feature type="coiled-coil region" evidence="7">
    <location>
        <begin position="86"/>
        <end position="113"/>
    </location>
</feature>
<dbReference type="GO" id="GO:0016853">
    <property type="term" value="F:isomerase activity"/>
    <property type="evidence" value="ECO:0007669"/>
    <property type="project" value="UniProtKB-KW"/>
</dbReference>
<evidence type="ECO:0000256" key="7">
    <source>
        <dbReference type="SAM" id="Coils"/>
    </source>
</evidence>
<evidence type="ECO:0000256" key="2">
    <source>
        <dbReference type="ARBA" id="ARBA00006577"/>
    </source>
</evidence>
<keyword evidence="7" id="KW-0175">Coiled coil</keyword>
<keyword evidence="11" id="KW-1185">Reference proteome</keyword>
<comment type="caution">
    <text evidence="10">The sequence shown here is derived from an EMBL/GenBank/DDBJ whole genome shotgun (WGS) entry which is preliminary data.</text>
</comment>
<keyword evidence="4 5" id="KW-0413">Isomerase</keyword>
<dbReference type="Gene3D" id="3.10.50.40">
    <property type="match status" value="1"/>
</dbReference>
<sequence length="238" mass="25937">MKRIAGIAFVVCLSLPSVVFAADAGKSVELKTFKDKLSYSMGLDMGKYLNGIGEELDYERLVLGLKSGFEGTDALMSMEEMQSVQQEFAEKVKVKQEAQMKALQEENRKAGEAYLAENKAKKGVVVTESGLQYEIVKEGTGARPGAEDTVKVHYKGTKIDGTVFDDSNKRGEPATFGVTQVIPGWSEVLQLMKEGASYRVVIPPSLAYGEQGVPPMIEPNSVLVFEVDLLSIEKAAEK</sequence>
<evidence type="ECO:0000256" key="6">
    <source>
        <dbReference type="RuleBase" id="RU003915"/>
    </source>
</evidence>
<evidence type="ECO:0000313" key="10">
    <source>
        <dbReference type="EMBL" id="MBN4068568.1"/>
    </source>
</evidence>